<sequence length="333" mass="35725">MHWGPRGWCHRRAAGGRTYPLPPPSHASRAQVALKQARTTAPSQGFWQNQNGLCQWDALYPGNDGFKLGDVYYTKAQLRSIMAAGAGGSAINKLAFQLIPAKLGSRNYELGGCSVPDYIKADIVKADQIINDRVVPPVGDGRCACCPSSCGYWSWTVCADGNSCGRLDNGDVTTVASELDDWNQEICGFWQNQNGLCQWDALYPGNDGFKLGDVYYTKAQLRSIMAAGGGGSAINKLAFQLIPAKLGSRNYELGGCSVPDYIKADIIQADQIINDRVAPPVGDGKCDCCSYAFGCGIFTAFVCADGGSCGRLGNNDVTDVASELDDWNQEICV</sequence>
<gene>
    <name evidence="1" type="ORF">COHA_002213</name>
</gene>
<keyword evidence="2" id="KW-1185">Reference proteome</keyword>
<protein>
    <submittedName>
        <fullName evidence="1">Uncharacterized protein</fullName>
    </submittedName>
</protein>
<organism evidence="1 2">
    <name type="scientific">Chlorella ohadii</name>
    <dbReference type="NCBI Taxonomy" id="2649997"/>
    <lineage>
        <taxon>Eukaryota</taxon>
        <taxon>Viridiplantae</taxon>
        <taxon>Chlorophyta</taxon>
        <taxon>core chlorophytes</taxon>
        <taxon>Trebouxiophyceae</taxon>
        <taxon>Chlorellales</taxon>
        <taxon>Chlorellaceae</taxon>
        <taxon>Chlorella clade</taxon>
        <taxon>Chlorella</taxon>
    </lineage>
</organism>
<accession>A0AAD5H4K2</accession>
<name>A0AAD5H4K2_9CHLO</name>
<evidence type="ECO:0000313" key="2">
    <source>
        <dbReference type="Proteomes" id="UP001205105"/>
    </source>
</evidence>
<reference evidence="1" key="1">
    <citation type="submission" date="2020-11" db="EMBL/GenBank/DDBJ databases">
        <title>Chlorella ohadii genome sequencing and assembly.</title>
        <authorList>
            <person name="Murik O."/>
            <person name="Treves H."/>
            <person name="Kedem I."/>
            <person name="Shotland Y."/>
            <person name="Kaplan A."/>
        </authorList>
    </citation>
    <scope>NUCLEOTIDE SEQUENCE</scope>
    <source>
        <strain evidence="1">1</strain>
    </source>
</reference>
<evidence type="ECO:0000313" key="1">
    <source>
        <dbReference type="EMBL" id="KAI7844069.1"/>
    </source>
</evidence>
<dbReference type="AlphaFoldDB" id="A0AAD5H4K2"/>
<dbReference type="Proteomes" id="UP001205105">
    <property type="component" value="Unassembled WGS sequence"/>
</dbReference>
<comment type="caution">
    <text evidence="1">The sequence shown here is derived from an EMBL/GenBank/DDBJ whole genome shotgun (WGS) entry which is preliminary data.</text>
</comment>
<dbReference type="EMBL" id="JADXDR010000033">
    <property type="protein sequence ID" value="KAI7844069.1"/>
    <property type="molecule type" value="Genomic_DNA"/>
</dbReference>
<proteinExistence type="predicted"/>